<feature type="signal peptide" evidence="3">
    <location>
        <begin position="1"/>
        <end position="22"/>
    </location>
</feature>
<dbReference type="FunFam" id="2.130.10.10:FF:000306">
    <property type="entry name" value="3-carboxymuconate cyclase"/>
    <property type="match status" value="1"/>
</dbReference>
<accession>A0A521AYE1</accession>
<evidence type="ECO:0000313" key="5">
    <source>
        <dbReference type="Proteomes" id="UP000317593"/>
    </source>
</evidence>
<gene>
    <name evidence="4" type="ORF">SAMN06265218_1022</name>
</gene>
<dbReference type="PANTHER" id="PTHR30344">
    <property type="entry name" value="6-PHOSPHOGLUCONOLACTONASE-RELATED"/>
    <property type="match status" value="1"/>
</dbReference>
<dbReference type="Gene3D" id="2.130.10.10">
    <property type="entry name" value="YVTN repeat-like/Quinoprotein amine dehydrogenase"/>
    <property type="match status" value="1"/>
</dbReference>
<evidence type="ECO:0000256" key="1">
    <source>
        <dbReference type="ARBA" id="ARBA00005564"/>
    </source>
</evidence>
<keyword evidence="3" id="KW-0732">Signal</keyword>
<dbReference type="GO" id="GO:0017057">
    <property type="term" value="F:6-phosphogluconolactonase activity"/>
    <property type="evidence" value="ECO:0007669"/>
    <property type="project" value="TreeGrafter"/>
</dbReference>
<evidence type="ECO:0000256" key="3">
    <source>
        <dbReference type="SAM" id="SignalP"/>
    </source>
</evidence>
<dbReference type="Pfam" id="PF10282">
    <property type="entry name" value="Lactonase"/>
    <property type="match status" value="1"/>
</dbReference>
<dbReference type="InterPro" id="IPR015943">
    <property type="entry name" value="WD40/YVTN_repeat-like_dom_sf"/>
</dbReference>
<name>A0A521AYE1_9BACT</name>
<dbReference type="InterPro" id="IPR019405">
    <property type="entry name" value="Lactonase_7-beta_prop"/>
</dbReference>
<dbReference type="Proteomes" id="UP000317593">
    <property type="component" value="Unassembled WGS sequence"/>
</dbReference>
<comment type="similarity">
    <text evidence="1">Belongs to the cycloisomerase 2 family.</text>
</comment>
<feature type="chain" id="PRO_5021898497" evidence="3">
    <location>
        <begin position="23"/>
        <end position="380"/>
    </location>
</feature>
<sequence length="380" mass="41591">MKRTAGLLGVVICVFLSPASLSGQSASDFYLFVGTYTSAESEGIYVYNFDAETGEFRYVSEEAGVENPSYLAVSPDQSYLYAVNETAGEEGGSVSSFSFDKQKGELTFLNRQSSRGDHPCYVSVDDTGQWVFAGNYTGGSLAMLPVNSDGSLQKAEAYFEHRGSSVIENRQQSSHVHCTYVAPDNRHLLVADLGTDEVRSYKFNADEGELRPEPAATYRAEPGSGPRHITFHPSGQYAYLINELGGTVEVFSYEEGELKRVQQVSTLPEGYEGPVTGADIHLSPDGRFLYASNREDLNDLVIYAVDPSSGQLSQVGRHESGGVHPRNFMIDPTGRYLLVANRNTDNIVVFKRDKKTGMLSETGTELQVSMPVCLKMIPAK</sequence>
<dbReference type="EMBL" id="FXTH01000002">
    <property type="protein sequence ID" value="SMO39872.1"/>
    <property type="molecule type" value="Genomic_DNA"/>
</dbReference>
<protein>
    <submittedName>
        <fullName evidence="4">6-phosphogluconolactonase</fullName>
    </submittedName>
</protein>
<dbReference type="OrthoDB" id="9790815at2"/>
<keyword evidence="2" id="KW-0119">Carbohydrate metabolism</keyword>
<dbReference type="GO" id="GO:0005829">
    <property type="term" value="C:cytosol"/>
    <property type="evidence" value="ECO:0007669"/>
    <property type="project" value="TreeGrafter"/>
</dbReference>
<keyword evidence="5" id="KW-1185">Reference proteome</keyword>
<dbReference type="PANTHER" id="PTHR30344:SF1">
    <property type="entry name" value="6-PHOSPHOGLUCONOLACTONASE"/>
    <property type="match status" value="1"/>
</dbReference>
<organism evidence="4 5">
    <name type="scientific">Fodinibius sediminis</name>
    <dbReference type="NCBI Taxonomy" id="1214077"/>
    <lineage>
        <taxon>Bacteria</taxon>
        <taxon>Pseudomonadati</taxon>
        <taxon>Balneolota</taxon>
        <taxon>Balneolia</taxon>
        <taxon>Balneolales</taxon>
        <taxon>Balneolaceae</taxon>
        <taxon>Fodinibius</taxon>
    </lineage>
</organism>
<dbReference type="SUPFAM" id="SSF51004">
    <property type="entry name" value="C-terminal (heme d1) domain of cytochrome cd1-nitrite reductase"/>
    <property type="match status" value="1"/>
</dbReference>
<reference evidence="4 5" key="1">
    <citation type="submission" date="2017-05" db="EMBL/GenBank/DDBJ databases">
        <authorList>
            <person name="Varghese N."/>
            <person name="Submissions S."/>
        </authorList>
    </citation>
    <scope>NUCLEOTIDE SEQUENCE [LARGE SCALE GENOMIC DNA]</scope>
    <source>
        <strain evidence="4 5">DSM 21194</strain>
    </source>
</reference>
<dbReference type="RefSeq" id="WP_142712897.1">
    <property type="nucleotide sequence ID" value="NZ_FXTH01000002.1"/>
</dbReference>
<keyword evidence="2" id="KW-0313">Glucose metabolism</keyword>
<dbReference type="GO" id="GO:0006006">
    <property type="term" value="P:glucose metabolic process"/>
    <property type="evidence" value="ECO:0007669"/>
    <property type="project" value="UniProtKB-KW"/>
</dbReference>
<dbReference type="AlphaFoldDB" id="A0A521AYE1"/>
<evidence type="ECO:0000313" key="4">
    <source>
        <dbReference type="EMBL" id="SMO39872.1"/>
    </source>
</evidence>
<dbReference type="InterPro" id="IPR050282">
    <property type="entry name" value="Cycloisomerase_2"/>
</dbReference>
<dbReference type="InterPro" id="IPR011048">
    <property type="entry name" value="Haem_d1_sf"/>
</dbReference>
<evidence type="ECO:0000256" key="2">
    <source>
        <dbReference type="ARBA" id="ARBA00022526"/>
    </source>
</evidence>
<proteinExistence type="inferred from homology"/>